<reference evidence="2 3" key="1">
    <citation type="journal article" date="2016" name="Nat. Commun.">
        <title>Thousands of microbial genomes shed light on interconnected biogeochemical processes in an aquifer system.</title>
        <authorList>
            <person name="Anantharaman K."/>
            <person name="Brown C.T."/>
            <person name="Hug L.A."/>
            <person name="Sharon I."/>
            <person name="Castelle C.J."/>
            <person name="Probst A.J."/>
            <person name="Thomas B.C."/>
            <person name="Singh A."/>
            <person name="Wilkins M.J."/>
            <person name="Karaoz U."/>
            <person name="Brodie E.L."/>
            <person name="Williams K.H."/>
            <person name="Hubbard S.S."/>
            <person name="Banfield J.F."/>
        </authorList>
    </citation>
    <scope>NUCLEOTIDE SEQUENCE [LARGE SCALE GENOMIC DNA]</scope>
</reference>
<evidence type="ECO:0000256" key="1">
    <source>
        <dbReference type="SAM" id="MobiDB-lite"/>
    </source>
</evidence>
<feature type="region of interest" description="Disordered" evidence="1">
    <location>
        <begin position="85"/>
        <end position="106"/>
    </location>
</feature>
<dbReference type="AlphaFoldDB" id="A0A1F6CNP4"/>
<evidence type="ECO:0000313" key="3">
    <source>
        <dbReference type="Proteomes" id="UP000178370"/>
    </source>
</evidence>
<sequence>MRIVYAGVPVRKRAMFKKDILTAIAEAHDSRVKFVRSAITEHEISVMVELEENEVLKRDIVPLIAPILDVLATLKLNAKCSVKKHDEKKPSSTWHRWSRNTKHAWY</sequence>
<feature type="compositionally biased region" description="Basic residues" evidence="1">
    <location>
        <begin position="96"/>
        <end position="106"/>
    </location>
</feature>
<dbReference type="EMBL" id="MFKV01000007">
    <property type="protein sequence ID" value="OGG50745.1"/>
    <property type="molecule type" value="Genomic_DNA"/>
</dbReference>
<dbReference type="Proteomes" id="UP000178370">
    <property type="component" value="Unassembled WGS sequence"/>
</dbReference>
<gene>
    <name evidence="2" type="ORF">A2763_02365</name>
</gene>
<organism evidence="2 3">
    <name type="scientific">Candidatus Kaiserbacteria bacterium RIFCSPHIGHO2_01_FULL_54_36</name>
    <dbReference type="NCBI Taxonomy" id="1798482"/>
    <lineage>
        <taxon>Bacteria</taxon>
        <taxon>Candidatus Kaiseribacteriota</taxon>
    </lineage>
</organism>
<evidence type="ECO:0000313" key="2">
    <source>
        <dbReference type="EMBL" id="OGG50745.1"/>
    </source>
</evidence>
<protein>
    <submittedName>
        <fullName evidence="2">Uncharacterized protein</fullName>
    </submittedName>
</protein>
<comment type="caution">
    <text evidence="2">The sequence shown here is derived from an EMBL/GenBank/DDBJ whole genome shotgun (WGS) entry which is preliminary data.</text>
</comment>
<accession>A0A1F6CNP4</accession>
<name>A0A1F6CNP4_9BACT</name>
<proteinExistence type="predicted"/>